<reference evidence="1 2" key="1">
    <citation type="submission" date="2015-01" db="EMBL/GenBank/DDBJ databases">
        <title>Evolution of Trichinella species and genotypes.</title>
        <authorList>
            <person name="Korhonen P.K."/>
            <person name="Edoardo P."/>
            <person name="Giuseppe L.R."/>
            <person name="Gasser R.B."/>
        </authorList>
    </citation>
    <scope>NUCLEOTIDE SEQUENCE [LARGE SCALE GENOMIC DNA]</scope>
    <source>
        <strain evidence="1">ISS13</strain>
    </source>
</reference>
<gene>
    <name evidence="1" type="ORF">T4A_11788</name>
</gene>
<evidence type="ECO:0000313" key="1">
    <source>
        <dbReference type="EMBL" id="KRY65177.1"/>
    </source>
</evidence>
<dbReference type="Proteomes" id="UP000054632">
    <property type="component" value="Unassembled WGS sequence"/>
</dbReference>
<accession>A0A0V1DUC1</accession>
<comment type="caution">
    <text evidence="1">The sequence shown here is derived from an EMBL/GenBank/DDBJ whole genome shotgun (WGS) entry which is preliminary data.</text>
</comment>
<name>A0A0V1DUC1_TRIPS</name>
<sequence length="126" mass="14275">MVADVLTKGILKPKHEKCISEIVMRTHSNPAMYGKCWDTLLIENDPTVVDKKSYMARQRNFAELLHCNGDHQFQADSRRLASSSRMLFPKPTPYSASAQQQSTCVAKLSNEETMSNSDILRIFIVL</sequence>
<protein>
    <submittedName>
        <fullName evidence="1">Uncharacterized protein</fullName>
    </submittedName>
</protein>
<organism evidence="1 2">
    <name type="scientific">Trichinella pseudospiralis</name>
    <name type="common">Parasitic roundworm</name>
    <dbReference type="NCBI Taxonomy" id="6337"/>
    <lineage>
        <taxon>Eukaryota</taxon>
        <taxon>Metazoa</taxon>
        <taxon>Ecdysozoa</taxon>
        <taxon>Nematoda</taxon>
        <taxon>Enoplea</taxon>
        <taxon>Dorylaimia</taxon>
        <taxon>Trichinellida</taxon>
        <taxon>Trichinellidae</taxon>
        <taxon>Trichinella</taxon>
    </lineage>
</organism>
<proteinExistence type="predicted"/>
<dbReference type="EMBL" id="JYDR01000226">
    <property type="protein sequence ID" value="KRY65177.1"/>
    <property type="molecule type" value="Genomic_DNA"/>
</dbReference>
<dbReference type="AlphaFoldDB" id="A0A0V1DUC1"/>
<evidence type="ECO:0000313" key="2">
    <source>
        <dbReference type="Proteomes" id="UP000054632"/>
    </source>
</evidence>